<name>A0A4Y2D4Q7_ARAVE</name>
<dbReference type="Proteomes" id="UP000499080">
    <property type="component" value="Unassembled WGS sequence"/>
</dbReference>
<feature type="compositionally biased region" description="Polar residues" evidence="1">
    <location>
        <begin position="17"/>
        <end position="26"/>
    </location>
</feature>
<keyword evidence="3" id="KW-1185">Reference proteome</keyword>
<comment type="caution">
    <text evidence="2">The sequence shown here is derived from an EMBL/GenBank/DDBJ whole genome shotgun (WGS) entry which is preliminary data.</text>
</comment>
<protein>
    <submittedName>
        <fullName evidence="2">Uncharacterized protein</fullName>
    </submittedName>
</protein>
<sequence>MFKSDRTSLKHVKGAGRSSTSTTDDNIQQAREMVVVNRQVTIDEVVYALHMSHSSAHQIIYDEHGFHKVGSQFVPRKLTVEQKLSPVRVCRRLLNRSSKQKSHRRQNMGSSLPARIKTLEYGEEETLDLQRGKKFKTSPCSGKVMRTTIHIAT</sequence>
<proteinExistence type="predicted"/>
<accession>A0A4Y2D4Q7</accession>
<evidence type="ECO:0000313" key="2">
    <source>
        <dbReference type="EMBL" id="GBM10964.1"/>
    </source>
</evidence>
<gene>
    <name evidence="2" type="ORF">AVEN_171444_1</name>
</gene>
<dbReference type="InterPro" id="IPR052709">
    <property type="entry name" value="Transposase-MT_Hybrid"/>
</dbReference>
<reference evidence="2 3" key="1">
    <citation type="journal article" date="2019" name="Sci. Rep.">
        <title>Orb-weaving spider Araneus ventricosus genome elucidates the spidroin gene catalogue.</title>
        <authorList>
            <person name="Kono N."/>
            <person name="Nakamura H."/>
            <person name="Ohtoshi R."/>
            <person name="Moran D.A.P."/>
            <person name="Shinohara A."/>
            <person name="Yoshida Y."/>
            <person name="Fujiwara M."/>
            <person name="Mori M."/>
            <person name="Tomita M."/>
            <person name="Arakawa K."/>
        </authorList>
    </citation>
    <scope>NUCLEOTIDE SEQUENCE [LARGE SCALE GENOMIC DNA]</scope>
</reference>
<dbReference type="OrthoDB" id="8189655at2759"/>
<evidence type="ECO:0000313" key="3">
    <source>
        <dbReference type="Proteomes" id="UP000499080"/>
    </source>
</evidence>
<dbReference type="AlphaFoldDB" id="A0A4Y2D4Q7"/>
<organism evidence="2 3">
    <name type="scientific">Araneus ventricosus</name>
    <name type="common">Orbweaver spider</name>
    <name type="synonym">Epeira ventricosa</name>
    <dbReference type="NCBI Taxonomy" id="182803"/>
    <lineage>
        <taxon>Eukaryota</taxon>
        <taxon>Metazoa</taxon>
        <taxon>Ecdysozoa</taxon>
        <taxon>Arthropoda</taxon>
        <taxon>Chelicerata</taxon>
        <taxon>Arachnida</taxon>
        <taxon>Araneae</taxon>
        <taxon>Araneomorphae</taxon>
        <taxon>Entelegynae</taxon>
        <taxon>Araneoidea</taxon>
        <taxon>Araneidae</taxon>
        <taxon>Araneus</taxon>
    </lineage>
</organism>
<dbReference type="EMBL" id="BGPR01000292">
    <property type="protein sequence ID" value="GBM10964.1"/>
    <property type="molecule type" value="Genomic_DNA"/>
</dbReference>
<dbReference type="PANTHER" id="PTHR46060:SF1">
    <property type="entry name" value="MARINER MOS1 TRANSPOSASE-LIKE PROTEIN"/>
    <property type="match status" value="1"/>
</dbReference>
<evidence type="ECO:0000256" key="1">
    <source>
        <dbReference type="SAM" id="MobiDB-lite"/>
    </source>
</evidence>
<feature type="region of interest" description="Disordered" evidence="1">
    <location>
        <begin position="1"/>
        <end position="26"/>
    </location>
</feature>
<dbReference type="PANTHER" id="PTHR46060">
    <property type="entry name" value="MARINER MOS1 TRANSPOSASE-LIKE PROTEIN"/>
    <property type="match status" value="1"/>
</dbReference>